<dbReference type="HOGENOM" id="CLU_025086_0_1_0"/>
<comment type="subcellular location">
    <subcellularLocation>
        <location evidence="1 13">Cytoplasm</location>
    </subcellularLocation>
</comment>
<dbReference type="GO" id="GO:0005524">
    <property type="term" value="F:ATP binding"/>
    <property type="evidence" value="ECO:0007669"/>
    <property type="project" value="UniProtKB-UniRule"/>
</dbReference>
<dbReference type="KEGG" id="ipo:Ilyop_0011"/>
<evidence type="ECO:0000256" key="12">
    <source>
        <dbReference type="ARBA" id="ARBA00049255"/>
    </source>
</evidence>
<dbReference type="GO" id="GO:0000049">
    <property type="term" value="F:tRNA binding"/>
    <property type="evidence" value="ECO:0007669"/>
    <property type="project" value="InterPro"/>
</dbReference>
<evidence type="ECO:0000256" key="6">
    <source>
        <dbReference type="ARBA" id="ARBA00022723"/>
    </source>
</evidence>
<keyword evidence="6 13" id="KW-0479">Metal-binding</keyword>
<dbReference type="OrthoDB" id="9800719at2"/>
<evidence type="ECO:0000313" key="15">
    <source>
        <dbReference type="EMBL" id="ADO81801.1"/>
    </source>
</evidence>
<gene>
    <name evidence="13" type="primary">pheS</name>
    <name evidence="15" type="ordered locus">Ilyop_0011</name>
</gene>
<dbReference type="InterPro" id="IPR004188">
    <property type="entry name" value="Phe-tRNA_ligase_II_N"/>
</dbReference>
<evidence type="ECO:0000256" key="13">
    <source>
        <dbReference type="HAMAP-Rule" id="MF_00281"/>
    </source>
</evidence>
<evidence type="ECO:0000256" key="9">
    <source>
        <dbReference type="ARBA" id="ARBA00022842"/>
    </source>
</evidence>
<protein>
    <recommendedName>
        <fullName evidence="13">Phenylalanine--tRNA ligase alpha subunit</fullName>
        <ecNumber evidence="13">6.1.1.20</ecNumber>
    </recommendedName>
    <alternativeName>
        <fullName evidence="13">Phenylalanyl-tRNA synthetase alpha subunit</fullName>
        <shortName evidence="13">PheRS</shortName>
    </alternativeName>
</protein>
<dbReference type="InterPro" id="IPR004529">
    <property type="entry name" value="Phe-tRNA-synth_IIc_asu"/>
</dbReference>
<evidence type="ECO:0000313" key="16">
    <source>
        <dbReference type="Proteomes" id="UP000006875"/>
    </source>
</evidence>
<dbReference type="Pfam" id="PF01409">
    <property type="entry name" value="tRNA-synt_2d"/>
    <property type="match status" value="1"/>
</dbReference>
<evidence type="ECO:0000256" key="4">
    <source>
        <dbReference type="ARBA" id="ARBA00022490"/>
    </source>
</evidence>
<evidence type="ECO:0000256" key="1">
    <source>
        <dbReference type="ARBA" id="ARBA00004496"/>
    </source>
</evidence>
<proteinExistence type="inferred from homology"/>
<dbReference type="GO" id="GO:0004826">
    <property type="term" value="F:phenylalanine-tRNA ligase activity"/>
    <property type="evidence" value="ECO:0007669"/>
    <property type="project" value="UniProtKB-UniRule"/>
</dbReference>
<dbReference type="EMBL" id="CP002281">
    <property type="protein sequence ID" value="ADO81801.1"/>
    <property type="molecule type" value="Genomic_DNA"/>
</dbReference>
<dbReference type="Gene3D" id="3.30.930.10">
    <property type="entry name" value="Bira Bifunctional Protein, Domain 2"/>
    <property type="match status" value="1"/>
</dbReference>
<dbReference type="InterPro" id="IPR002319">
    <property type="entry name" value="Phenylalanyl-tRNA_Synthase"/>
</dbReference>
<dbReference type="InterPro" id="IPR006195">
    <property type="entry name" value="aa-tRNA-synth_II"/>
</dbReference>
<dbReference type="PANTHER" id="PTHR11538:SF41">
    <property type="entry name" value="PHENYLALANINE--TRNA LIGASE, MITOCHONDRIAL"/>
    <property type="match status" value="1"/>
</dbReference>
<dbReference type="InterPro" id="IPR010978">
    <property type="entry name" value="tRNA-bd_arm"/>
</dbReference>
<dbReference type="PROSITE" id="PS50862">
    <property type="entry name" value="AA_TRNA_LIGASE_II"/>
    <property type="match status" value="1"/>
</dbReference>
<comment type="similarity">
    <text evidence="2 13">Belongs to the class-II aminoacyl-tRNA synthetase family. Phe-tRNA synthetase alpha subunit type 1 subfamily.</text>
</comment>
<evidence type="ECO:0000256" key="3">
    <source>
        <dbReference type="ARBA" id="ARBA00011209"/>
    </source>
</evidence>
<dbReference type="GO" id="GO:0006432">
    <property type="term" value="P:phenylalanyl-tRNA aminoacylation"/>
    <property type="evidence" value="ECO:0007669"/>
    <property type="project" value="UniProtKB-UniRule"/>
</dbReference>
<keyword evidence="7 13" id="KW-0547">Nucleotide-binding</keyword>
<comment type="cofactor">
    <cofactor evidence="13">
        <name>Mg(2+)</name>
        <dbReference type="ChEBI" id="CHEBI:18420"/>
    </cofactor>
    <text evidence="13">Binds 2 magnesium ions per tetramer.</text>
</comment>
<comment type="catalytic activity">
    <reaction evidence="12 13">
        <text>tRNA(Phe) + L-phenylalanine + ATP = L-phenylalanyl-tRNA(Phe) + AMP + diphosphate + H(+)</text>
        <dbReference type="Rhea" id="RHEA:19413"/>
        <dbReference type="Rhea" id="RHEA-COMP:9668"/>
        <dbReference type="Rhea" id="RHEA-COMP:9699"/>
        <dbReference type="ChEBI" id="CHEBI:15378"/>
        <dbReference type="ChEBI" id="CHEBI:30616"/>
        <dbReference type="ChEBI" id="CHEBI:33019"/>
        <dbReference type="ChEBI" id="CHEBI:58095"/>
        <dbReference type="ChEBI" id="CHEBI:78442"/>
        <dbReference type="ChEBI" id="CHEBI:78531"/>
        <dbReference type="ChEBI" id="CHEBI:456215"/>
        <dbReference type="EC" id="6.1.1.20"/>
    </reaction>
</comment>
<organism evidence="15 16">
    <name type="scientific">Ilyobacter polytropus (strain ATCC 51220 / DSM 2926 / LMG 16218 / CuHBu1)</name>
    <dbReference type="NCBI Taxonomy" id="572544"/>
    <lineage>
        <taxon>Bacteria</taxon>
        <taxon>Fusobacteriati</taxon>
        <taxon>Fusobacteriota</taxon>
        <taxon>Fusobacteriia</taxon>
        <taxon>Fusobacteriales</taxon>
        <taxon>Fusobacteriaceae</taxon>
        <taxon>Ilyobacter</taxon>
    </lineage>
</organism>
<evidence type="ECO:0000256" key="10">
    <source>
        <dbReference type="ARBA" id="ARBA00022917"/>
    </source>
</evidence>
<keyword evidence="16" id="KW-1185">Reference proteome</keyword>
<dbReference type="InterPro" id="IPR022911">
    <property type="entry name" value="Phe_tRNA_ligase_alpha1_bac"/>
</dbReference>
<dbReference type="STRING" id="572544.Ilyop_0011"/>
<name>E3H642_ILYPC</name>
<dbReference type="FunFam" id="3.30.930.10:FF:000003">
    <property type="entry name" value="Phenylalanine--tRNA ligase alpha subunit"/>
    <property type="match status" value="1"/>
</dbReference>
<evidence type="ECO:0000256" key="7">
    <source>
        <dbReference type="ARBA" id="ARBA00022741"/>
    </source>
</evidence>
<evidence type="ECO:0000259" key="14">
    <source>
        <dbReference type="PROSITE" id="PS50862"/>
    </source>
</evidence>
<dbReference type="AlphaFoldDB" id="E3H642"/>
<dbReference type="EC" id="6.1.1.20" evidence="13"/>
<dbReference type="SUPFAM" id="SSF46589">
    <property type="entry name" value="tRNA-binding arm"/>
    <property type="match status" value="1"/>
</dbReference>
<sequence length="338" mass="38775">MRNRIESLKLSAEEAICKAASLKELDELRVGILGKKGELTEIMKGMRELSKEERPVMGQLANEVRDSITEALEKKMIEVKEKEKQERISSENIDITLPGRKSSSGRYHPITETMNMLKEIFIEMGFDVAEGPEIEKTEYNFDALNIPENHPSRDLQDTFYMSDDVVLRTHTSPVQVRYMKDKKPPFRMVCPGKVYRSDYDVSHTPMFHQMEGLMVGENISFANLKAILTEFVKKVFGDTEVRFRPHFFPFTEPSAEMDVQCVICKGKGCRLCKDSGWLEIMGCGMVDPEVLKAVGYNHEEVSGFAFGMGIERVTMLRHGIDDLRAFFENDIRFLKQFK</sequence>
<dbReference type="Pfam" id="PF02912">
    <property type="entry name" value="Phe_tRNA-synt_N"/>
    <property type="match status" value="1"/>
</dbReference>
<keyword evidence="11 13" id="KW-0030">Aminoacyl-tRNA synthetase</keyword>
<dbReference type="NCBIfam" id="TIGR00468">
    <property type="entry name" value="pheS"/>
    <property type="match status" value="1"/>
</dbReference>
<keyword evidence="10 13" id="KW-0648">Protein biosynthesis</keyword>
<dbReference type="PANTHER" id="PTHR11538">
    <property type="entry name" value="PHENYLALANYL-TRNA SYNTHETASE"/>
    <property type="match status" value="1"/>
</dbReference>
<evidence type="ECO:0000256" key="5">
    <source>
        <dbReference type="ARBA" id="ARBA00022598"/>
    </source>
</evidence>
<dbReference type="InterPro" id="IPR045864">
    <property type="entry name" value="aa-tRNA-synth_II/BPL/LPL"/>
</dbReference>
<feature type="binding site" evidence="13">
    <location>
        <position position="252"/>
    </location>
    <ligand>
        <name>Mg(2+)</name>
        <dbReference type="ChEBI" id="CHEBI:18420"/>
        <note>shared with beta subunit</note>
    </ligand>
</feature>
<dbReference type="eggNOG" id="COG0016">
    <property type="taxonomic scope" value="Bacteria"/>
</dbReference>
<evidence type="ECO:0000256" key="11">
    <source>
        <dbReference type="ARBA" id="ARBA00023146"/>
    </source>
</evidence>
<dbReference type="GO" id="GO:0000287">
    <property type="term" value="F:magnesium ion binding"/>
    <property type="evidence" value="ECO:0007669"/>
    <property type="project" value="UniProtKB-UniRule"/>
</dbReference>
<dbReference type="SUPFAM" id="SSF55681">
    <property type="entry name" value="Class II aaRS and biotin synthetases"/>
    <property type="match status" value="1"/>
</dbReference>
<dbReference type="CDD" id="cd00496">
    <property type="entry name" value="PheRS_alpha_core"/>
    <property type="match status" value="1"/>
</dbReference>
<keyword evidence="9 13" id="KW-0460">Magnesium</keyword>
<reference evidence="15 16" key="1">
    <citation type="journal article" date="2010" name="Stand. Genomic Sci.">
        <title>Complete genome sequence of Ilyobacter polytropus type strain (CuHbu1).</title>
        <authorList>
            <person name="Sikorski J."/>
            <person name="Chertkov O."/>
            <person name="Lapidus A."/>
            <person name="Nolan M."/>
            <person name="Lucas S."/>
            <person name="Del Rio T.G."/>
            <person name="Tice H."/>
            <person name="Cheng J.F."/>
            <person name="Tapia R."/>
            <person name="Han C."/>
            <person name="Goodwin L."/>
            <person name="Pitluck S."/>
            <person name="Liolios K."/>
            <person name="Ivanova N."/>
            <person name="Mavromatis K."/>
            <person name="Mikhailova N."/>
            <person name="Pati A."/>
            <person name="Chen A."/>
            <person name="Palaniappan K."/>
            <person name="Land M."/>
            <person name="Hauser L."/>
            <person name="Chang Y.J."/>
            <person name="Jeffries C.D."/>
            <person name="Brambilla E."/>
            <person name="Yasawong M."/>
            <person name="Rohde M."/>
            <person name="Pukall R."/>
            <person name="Spring S."/>
            <person name="Goker M."/>
            <person name="Woyke T."/>
            <person name="Bristow J."/>
            <person name="Eisen J.A."/>
            <person name="Markowitz V."/>
            <person name="Hugenholtz P."/>
            <person name="Kyrpides N.C."/>
            <person name="Klenk H.P."/>
        </authorList>
    </citation>
    <scope>NUCLEOTIDE SEQUENCE [LARGE SCALE GENOMIC DNA]</scope>
    <source>
        <strain evidence="16">ATCC 51220 / DSM 2926 / LMG 16218 / CuHBu1</strain>
    </source>
</reference>
<dbReference type="HAMAP" id="MF_00281">
    <property type="entry name" value="Phe_tRNA_synth_alpha1"/>
    <property type="match status" value="1"/>
</dbReference>
<dbReference type="Proteomes" id="UP000006875">
    <property type="component" value="Chromosome"/>
</dbReference>
<keyword evidence="4 13" id="KW-0963">Cytoplasm</keyword>
<evidence type="ECO:0000256" key="2">
    <source>
        <dbReference type="ARBA" id="ARBA00010207"/>
    </source>
</evidence>
<dbReference type="GO" id="GO:0005737">
    <property type="term" value="C:cytoplasm"/>
    <property type="evidence" value="ECO:0007669"/>
    <property type="project" value="UniProtKB-SubCell"/>
</dbReference>
<keyword evidence="5 13" id="KW-0436">Ligase</keyword>
<dbReference type="RefSeq" id="WP_013386473.1">
    <property type="nucleotide sequence ID" value="NC_014632.1"/>
</dbReference>
<comment type="subunit">
    <text evidence="3 13">Tetramer of two alpha and two beta subunits.</text>
</comment>
<accession>E3H642</accession>
<evidence type="ECO:0000256" key="8">
    <source>
        <dbReference type="ARBA" id="ARBA00022840"/>
    </source>
</evidence>
<keyword evidence="8 13" id="KW-0067">ATP-binding</keyword>
<feature type="domain" description="Aminoacyl-transfer RNA synthetases class-II family profile" evidence="14">
    <location>
        <begin position="117"/>
        <end position="316"/>
    </location>
</feature>